<keyword evidence="2" id="KW-1185">Reference proteome</keyword>
<feature type="region of interest" description="Disordered" evidence="1">
    <location>
        <begin position="387"/>
        <end position="419"/>
    </location>
</feature>
<dbReference type="PANTHER" id="PTHR31728:SF5">
    <property type="entry name" value="OS07G0540200 PROTEIN"/>
    <property type="match status" value="1"/>
</dbReference>
<sequence length="509" mass="56139">MAVVVSGSALASLFFELINSPGDQEGFLIGQVHKRVTDTISDSQITNVKEETVIAIQSHIPCLGLFSFYNSAGSLNFQKLVELLGEKIKNVVGWYRFRRNTTPSITLRERALHFQLQDAFPTITSHHFLFMLSGCSLSANNALHNFDHVIMHAVDRCFQPLVLSVVNLGDTSHVEYKLFNTLATSKDSGMFGSLVSEFEKLFVDPGGQIGQIGKVQEMKANVQEHIQVLSQDVMETEQHLQSLHKEVEVLRERLRHKESKHNENAKVPHKKNKALPPEPEPEPVVENLLVFEAEPGQRKANTRTPEVEAVTLTENQVILSDLSKECEQTEKETNSATNASCDIAFMDEDVVDDTVSEQLNGDTCDQKEHQMTSDLTSVGGATADALSNHQGAQEQDSIQEKSGANLAQNESSKPGKPDEHFSFVQDILAEAKRPRRTAAIKTAKLTSDSQGGGQVSSVKSKHDVCGENASSNLATGTSKGEKGKPKRNAFKTADRNPTTVQTCCRCQWW</sequence>
<gene>
    <name evidence="3" type="primary">LOC106154756</name>
</gene>
<feature type="region of interest" description="Disordered" evidence="1">
    <location>
        <begin position="442"/>
        <end position="494"/>
    </location>
</feature>
<dbReference type="GO" id="GO:0031593">
    <property type="term" value="F:polyubiquitin modification-dependent protein binding"/>
    <property type="evidence" value="ECO:0007669"/>
    <property type="project" value="TreeGrafter"/>
</dbReference>
<dbReference type="GO" id="GO:0070536">
    <property type="term" value="P:protein K63-linked deubiquitination"/>
    <property type="evidence" value="ECO:0007669"/>
    <property type="project" value="TreeGrafter"/>
</dbReference>
<dbReference type="RefSeq" id="XP_013384674.1">
    <property type="nucleotide sequence ID" value="XM_013529220.1"/>
</dbReference>
<protein>
    <submittedName>
        <fullName evidence="3">BRISC complex subunit Abraxas 2</fullName>
    </submittedName>
</protein>
<dbReference type="GO" id="GO:0008017">
    <property type="term" value="F:microtubule binding"/>
    <property type="evidence" value="ECO:0007669"/>
    <property type="project" value="TreeGrafter"/>
</dbReference>
<dbReference type="GO" id="GO:0005634">
    <property type="term" value="C:nucleus"/>
    <property type="evidence" value="ECO:0007669"/>
    <property type="project" value="TreeGrafter"/>
</dbReference>
<feature type="compositionally biased region" description="Polar residues" evidence="1">
    <location>
        <begin position="387"/>
        <end position="412"/>
    </location>
</feature>
<dbReference type="Proteomes" id="UP000085678">
    <property type="component" value="Unplaced"/>
</dbReference>
<dbReference type="OMA" id="RACRIDT"/>
<evidence type="ECO:0000313" key="2">
    <source>
        <dbReference type="Proteomes" id="UP000085678"/>
    </source>
</evidence>
<dbReference type="PRINTS" id="PR02053">
    <property type="entry name" value="BRISCABRO1"/>
</dbReference>
<dbReference type="GO" id="GO:0008608">
    <property type="term" value="P:attachment of spindle microtubules to kinetochore"/>
    <property type="evidence" value="ECO:0007669"/>
    <property type="project" value="TreeGrafter"/>
</dbReference>
<dbReference type="CDD" id="cd23519">
    <property type="entry name" value="Abraxas-like_domain"/>
    <property type="match status" value="1"/>
</dbReference>
<dbReference type="KEGG" id="lak:106154756"/>
<feature type="compositionally biased region" description="Polar residues" evidence="1">
    <location>
        <begin position="468"/>
        <end position="478"/>
    </location>
</feature>
<dbReference type="GO" id="GO:0090307">
    <property type="term" value="P:mitotic spindle assembly"/>
    <property type="evidence" value="ECO:0007669"/>
    <property type="project" value="TreeGrafter"/>
</dbReference>
<reference evidence="3" key="1">
    <citation type="submission" date="2025-08" db="UniProtKB">
        <authorList>
            <consortium name="RefSeq"/>
        </authorList>
    </citation>
    <scope>IDENTIFICATION</scope>
    <source>
        <tissue evidence="3">Gonads</tissue>
    </source>
</reference>
<dbReference type="OrthoDB" id="6358435at2759"/>
<accession>A0A1S3HI56</accession>
<dbReference type="STRING" id="7574.A0A1S3HI56"/>
<feature type="region of interest" description="Disordered" evidence="1">
    <location>
        <begin position="257"/>
        <end position="281"/>
    </location>
</feature>
<evidence type="ECO:0000313" key="3">
    <source>
        <dbReference type="RefSeq" id="XP_013384674.1"/>
    </source>
</evidence>
<dbReference type="PANTHER" id="PTHR31728">
    <property type="entry name" value="ABRAXAS FAMILY MEMBER"/>
    <property type="match status" value="1"/>
</dbReference>
<evidence type="ECO:0000256" key="1">
    <source>
        <dbReference type="SAM" id="MobiDB-lite"/>
    </source>
</evidence>
<dbReference type="InParanoid" id="A0A1S3HI56"/>
<dbReference type="InterPro" id="IPR023238">
    <property type="entry name" value="FAM175"/>
</dbReference>
<name>A0A1S3HI56_LINAN</name>
<dbReference type="InterPro" id="IPR023240">
    <property type="entry name" value="BRISC_Abraxas2"/>
</dbReference>
<dbReference type="Pfam" id="PF21125">
    <property type="entry name" value="MPN_2A_DUB_like"/>
    <property type="match status" value="1"/>
</dbReference>
<dbReference type="PRINTS" id="PR02051">
    <property type="entry name" value="PROTEINF175"/>
</dbReference>
<dbReference type="GeneID" id="106154756"/>
<proteinExistence type="predicted"/>
<dbReference type="AlphaFoldDB" id="A0A1S3HI56"/>
<organism evidence="2 3">
    <name type="scientific">Lingula anatina</name>
    <name type="common">Brachiopod</name>
    <name type="synonym">Lingula unguis</name>
    <dbReference type="NCBI Taxonomy" id="7574"/>
    <lineage>
        <taxon>Eukaryota</taxon>
        <taxon>Metazoa</taxon>
        <taxon>Spiralia</taxon>
        <taxon>Lophotrochozoa</taxon>
        <taxon>Brachiopoda</taxon>
        <taxon>Linguliformea</taxon>
        <taxon>Lingulata</taxon>
        <taxon>Lingulida</taxon>
        <taxon>Linguloidea</taxon>
        <taxon>Lingulidae</taxon>
        <taxon>Lingula</taxon>
    </lineage>
</organism>